<comment type="caution">
    <text evidence="3">The sequence shown here is derived from an EMBL/GenBank/DDBJ whole genome shotgun (WGS) entry which is preliminary data.</text>
</comment>
<sequence length="282" mass="31592">MKKIFTGVFLALILIISSSPAYAAKANIKIKVDGIHVATDVNPETKNNRTMVPLRVISENLGATVNWSDSQVTLTKSDIRVILKLNSNTVVKNGQKVLLDVKPYLKNGRIFVPLRFLAETFDCNVDYKDLTVNVITKPLVINGVEVKAMLYEYHMTMGGVVERIKGNAYIEEMYNIFVKNKGSKVKEPLNYTWSFHSTIPGGYYKGGQFDFIDQEGNSIKQIDLYTLVQTAGETLPDPKVLIYDATDDQWYLFNDASSNSIYQLIDTAGKNGFKTIIENTVP</sequence>
<keyword evidence="1" id="KW-0732">Signal</keyword>
<dbReference type="Pfam" id="PF07833">
    <property type="entry name" value="Cu_amine_oxidN1"/>
    <property type="match status" value="1"/>
</dbReference>
<dbReference type="InterPro" id="IPR012854">
    <property type="entry name" value="Cu_amine_oxidase-like_N"/>
</dbReference>
<evidence type="ECO:0000256" key="1">
    <source>
        <dbReference type="SAM" id="SignalP"/>
    </source>
</evidence>
<dbReference type="InterPro" id="IPR036582">
    <property type="entry name" value="Mao_N_sf"/>
</dbReference>
<evidence type="ECO:0000313" key="3">
    <source>
        <dbReference type="EMBL" id="KMY32170.1"/>
    </source>
</evidence>
<feature type="chain" id="PRO_5030009996" description="Copper amine oxidase-like N-terminal domain-containing protein" evidence="1">
    <location>
        <begin position="24"/>
        <end position="282"/>
    </location>
</feature>
<evidence type="ECO:0000313" key="4">
    <source>
        <dbReference type="Proteomes" id="UP000037326"/>
    </source>
</evidence>
<accession>A0A0K9FCI8</accession>
<organism evidence="3 4">
    <name type="scientific">Lysinibacillus xylanilyticus</name>
    <dbReference type="NCBI Taxonomy" id="582475"/>
    <lineage>
        <taxon>Bacteria</taxon>
        <taxon>Bacillati</taxon>
        <taxon>Bacillota</taxon>
        <taxon>Bacilli</taxon>
        <taxon>Bacillales</taxon>
        <taxon>Bacillaceae</taxon>
        <taxon>Lysinibacillus</taxon>
    </lineage>
</organism>
<proteinExistence type="predicted"/>
<gene>
    <name evidence="3" type="ORF">ACZ11_08430</name>
</gene>
<feature type="domain" description="Copper amine oxidase-like N-terminal" evidence="2">
    <location>
        <begin position="31"/>
        <end position="135"/>
    </location>
</feature>
<dbReference type="PATRIC" id="fig|582475.4.peg.1223"/>
<dbReference type="GeneID" id="96598285"/>
<dbReference type="OrthoDB" id="9778320at2"/>
<dbReference type="RefSeq" id="WP_049665271.1">
    <property type="nucleotide sequence ID" value="NZ_LFXJ01000005.1"/>
</dbReference>
<protein>
    <recommendedName>
        <fullName evidence="2">Copper amine oxidase-like N-terminal domain-containing protein</fullName>
    </recommendedName>
</protein>
<dbReference type="SUPFAM" id="SSF55383">
    <property type="entry name" value="Copper amine oxidase, domain N"/>
    <property type="match status" value="2"/>
</dbReference>
<reference evidence="4" key="1">
    <citation type="submission" date="2015-07" db="EMBL/GenBank/DDBJ databases">
        <authorList>
            <consortium name="Consortium for Microbial Forensics and Genomics (microFORGE)"/>
            <person name="Knight B.M."/>
            <person name="Roberts D.P."/>
            <person name="Lin D."/>
            <person name="Hari K."/>
            <person name="Fletcher J."/>
            <person name="Melcher U."/>
            <person name="Blagden T."/>
            <person name="Winegar R.A."/>
        </authorList>
    </citation>
    <scope>NUCLEOTIDE SEQUENCE [LARGE SCALE GENOMIC DNA]</scope>
    <source>
        <strain evidence="4">DSM 23493</strain>
    </source>
</reference>
<dbReference type="Proteomes" id="UP000037326">
    <property type="component" value="Unassembled WGS sequence"/>
</dbReference>
<evidence type="ECO:0000259" key="2">
    <source>
        <dbReference type="Pfam" id="PF07833"/>
    </source>
</evidence>
<dbReference type="AlphaFoldDB" id="A0A0K9FCI8"/>
<dbReference type="EMBL" id="LFXJ01000005">
    <property type="protein sequence ID" value="KMY32170.1"/>
    <property type="molecule type" value="Genomic_DNA"/>
</dbReference>
<dbReference type="Gene3D" id="3.30.457.10">
    <property type="entry name" value="Copper amine oxidase-like, N-terminal domain"/>
    <property type="match status" value="1"/>
</dbReference>
<name>A0A0K9FCI8_9BACI</name>
<feature type="signal peptide" evidence="1">
    <location>
        <begin position="1"/>
        <end position="23"/>
    </location>
</feature>